<protein>
    <recommendedName>
        <fullName evidence="1">Stress-response A/B barrel domain-containing protein</fullName>
    </recommendedName>
</protein>
<dbReference type="PROSITE" id="PS51502">
    <property type="entry name" value="S_R_A_B_BARREL"/>
    <property type="match status" value="1"/>
</dbReference>
<comment type="caution">
    <text evidence="2">The sequence shown here is derived from an EMBL/GenBank/DDBJ whole genome shotgun (WGS) entry which is preliminary data.</text>
</comment>
<dbReference type="EMBL" id="VTOU01000005">
    <property type="protein sequence ID" value="TZG24717.1"/>
    <property type="molecule type" value="Genomic_DNA"/>
</dbReference>
<organism evidence="2 3">
    <name type="scientific">Sphingomonas montanisoli</name>
    <dbReference type="NCBI Taxonomy" id="2606412"/>
    <lineage>
        <taxon>Bacteria</taxon>
        <taxon>Pseudomonadati</taxon>
        <taxon>Pseudomonadota</taxon>
        <taxon>Alphaproteobacteria</taxon>
        <taxon>Sphingomonadales</taxon>
        <taxon>Sphingomonadaceae</taxon>
        <taxon>Sphingomonas</taxon>
    </lineage>
</organism>
<dbReference type="Gene3D" id="3.30.70.100">
    <property type="match status" value="1"/>
</dbReference>
<name>A0A5D9C0M4_9SPHN</name>
<gene>
    <name evidence="2" type="ORF">FYJ91_19095</name>
</gene>
<dbReference type="RefSeq" id="WP_149523911.1">
    <property type="nucleotide sequence ID" value="NZ_VTOU01000005.1"/>
</dbReference>
<dbReference type="InterPro" id="IPR011008">
    <property type="entry name" value="Dimeric_a/b-barrel"/>
</dbReference>
<evidence type="ECO:0000259" key="1">
    <source>
        <dbReference type="PROSITE" id="PS51502"/>
    </source>
</evidence>
<feature type="domain" description="Stress-response A/B barrel" evidence="1">
    <location>
        <begin position="111"/>
        <end position="207"/>
    </location>
</feature>
<dbReference type="Proteomes" id="UP000322077">
    <property type="component" value="Unassembled WGS sequence"/>
</dbReference>
<dbReference type="AlphaFoldDB" id="A0A5D9C0M4"/>
<proteinExistence type="predicted"/>
<dbReference type="InterPro" id="IPR013097">
    <property type="entry name" value="Dabb"/>
</dbReference>
<accession>A0A5D9C0M4</accession>
<evidence type="ECO:0000313" key="2">
    <source>
        <dbReference type="EMBL" id="TZG24717.1"/>
    </source>
</evidence>
<evidence type="ECO:0000313" key="3">
    <source>
        <dbReference type="Proteomes" id="UP000322077"/>
    </source>
</evidence>
<keyword evidence="3" id="KW-1185">Reference proteome</keyword>
<dbReference type="SMART" id="SM00886">
    <property type="entry name" value="Dabb"/>
    <property type="match status" value="1"/>
</dbReference>
<reference evidence="2 3" key="1">
    <citation type="submission" date="2019-08" db="EMBL/GenBank/DDBJ databases">
        <authorList>
            <person name="Wang G."/>
            <person name="Xu Z."/>
        </authorList>
    </citation>
    <scope>NUCLEOTIDE SEQUENCE [LARGE SCALE GENOMIC DNA]</scope>
    <source>
        <strain evidence="2 3">ZX</strain>
    </source>
</reference>
<dbReference type="SUPFAM" id="SSF54909">
    <property type="entry name" value="Dimeric alpha+beta barrel"/>
    <property type="match status" value="2"/>
</dbReference>
<sequence>MIRRFYIMPLRYGVDDTQVEEFRKGFDDTDRFLPGLVDSAAGLDYDSDTVIWENNFVDEAAYTGPYMLHAYHAQMLDNYLMADSPECITQDIYATRYTFDTPATPHIEKGIRRIVLMKVAEGSDASAIADMVAKGEGMASSVLGEDNVGWVSFKGRPWTHIWEQTFADEEQLDAFLRSRDGIATSSSEGFARLGLPLEKLKIFTYDFALKSDAAPRPMPEDAVPTFLTYTARVAAKDADAFIAAMVADYDPFMAENGAPLLQRWRTVDDTGDYADILSSWSLASIAAFNPMRFATHADPRWLRFVQDAMPMVVGGTRRFYRTA</sequence>